<dbReference type="PROSITE" id="PS51257">
    <property type="entry name" value="PROKAR_LIPOPROTEIN"/>
    <property type="match status" value="1"/>
</dbReference>
<dbReference type="Proteomes" id="UP000241222">
    <property type="component" value="Unassembled WGS sequence"/>
</dbReference>
<feature type="compositionally biased region" description="Low complexity" evidence="1">
    <location>
        <begin position="175"/>
        <end position="186"/>
    </location>
</feature>
<evidence type="ECO:0000256" key="1">
    <source>
        <dbReference type="SAM" id="MobiDB-lite"/>
    </source>
</evidence>
<sequence length="495" mass="53866">MLSSSKKLIASILCATLISGCTAFQYKENLERTQEQFTQMDEIETAAVYHKVEELKAPPVRVRALKEEKVIGWLKDPIEISANRLALSLVIEDILGDDLEAEYDFDINPNQQISFVYRGTKRGALAMAALQGDFDVVPSEDGVMVRKYLTETFPLPTVSGSSSFQIGSNSGGSGSDNSSSIGGEISATGAGDGQFSNHGAQSFNTTEHIYNGIRSIILEPGSTSDTIGSVEAIPALSSIVVRTTPSLMKDVKKFVDRSVEEMSKQVFLEIEVLEWQVAEGSEFGLDGLFAVDTGNGSVNVDLSAPGLSDLGNLGAGFVGAGKFDGTAMFLKALKSHNEVAVTTSQKVRASHQQMQEVDSSDLRQYISRTSTTYENDNANPAVEIEQDTVRDGVKMLVIPSVFDDHVQLKMNGVLSKFVYFDDQSIAGVTVRSPRTRQSRFNISGRYNYNEPVIVTQMKQVSDQSQTATYGEVLPSSMGERRVLNTLVTVTPRRAE</sequence>
<protein>
    <recommendedName>
        <fullName evidence="5">Type II and III secretion system protein</fullName>
    </recommendedName>
</protein>
<feature type="chain" id="PRO_5015537808" description="Type II and III secretion system protein" evidence="2">
    <location>
        <begin position="24"/>
        <end position="495"/>
    </location>
</feature>
<evidence type="ECO:0008006" key="5">
    <source>
        <dbReference type="Google" id="ProtNLM"/>
    </source>
</evidence>
<keyword evidence="4" id="KW-1185">Reference proteome</keyword>
<dbReference type="AlphaFoldDB" id="A0A2T3ITX8"/>
<accession>A0A2T3ITX8</accession>
<proteinExistence type="predicted"/>
<comment type="caution">
    <text evidence="3">The sequence shown here is derived from an EMBL/GenBank/DDBJ whole genome shotgun (WGS) entry which is preliminary data.</text>
</comment>
<feature type="signal peptide" evidence="2">
    <location>
        <begin position="1"/>
        <end position="23"/>
    </location>
</feature>
<evidence type="ECO:0000256" key="2">
    <source>
        <dbReference type="SAM" id="SignalP"/>
    </source>
</evidence>
<evidence type="ECO:0000313" key="4">
    <source>
        <dbReference type="Proteomes" id="UP000241222"/>
    </source>
</evidence>
<evidence type="ECO:0000313" key="3">
    <source>
        <dbReference type="EMBL" id="PSU31814.1"/>
    </source>
</evidence>
<gene>
    <name evidence="3" type="ORF">C9I99_21760</name>
</gene>
<keyword evidence="2" id="KW-0732">Signal</keyword>
<organism evidence="3 4">
    <name type="scientific">Photobacterium lutimaris</name>
    <dbReference type="NCBI Taxonomy" id="388278"/>
    <lineage>
        <taxon>Bacteria</taxon>
        <taxon>Pseudomonadati</taxon>
        <taxon>Pseudomonadota</taxon>
        <taxon>Gammaproteobacteria</taxon>
        <taxon>Vibrionales</taxon>
        <taxon>Vibrionaceae</taxon>
        <taxon>Photobacterium</taxon>
    </lineage>
</organism>
<feature type="region of interest" description="Disordered" evidence="1">
    <location>
        <begin position="160"/>
        <end position="198"/>
    </location>
</feature>
<name>A0A2T3ITX8_9GAMM</name>
<reference evidence="3 4" key="1">
    <citation type="submission" date="2018-03" db="EMBL/GenBank/DDBJ databases">
        <title>Whole genome sequencing of Histamine producing bacteria.</title>
        <authorList>
            <person name="Butler K."/>
        </authorList>
    </citation>
    <scope>NUCLEOTIDE SEQUENCE [LARGE SCALE GENOMIC DNA]</scope>
    <source>
        <strain evidence="3 4">JCM 13586</strain>
    </source>
</reference>
<dbReference type="RefSeq" id="WP_107350944.1">
    <property type="nucleotide sequence ID" value="NZ_PYMH01000013.1"/>
</dbReference>
<dbReference type="EMBL" id="PYMH01000013">
    <property type="protein sequence ID" value="PSU31814.1"/>
    <property type="molecule type" value="Genomic_DNA"/>
</dbReference>